<protein>
    <submittedName>
        <fullName evidence="2">Metal dependent phophohydrolase</fullName>
    </submittedName>
</protein>
<dbReference type="AlphaFoldDB" id="A7NS73"/>
<dbReference type="Gene3D" id="1.10.3210.10">
    <property type="entry name" value="Hypothetical protein af1432"/>
    <property type="match status" value="1"/>
</dbReference>
<proteinExistence type="predicted"/>
<dbReference type="PANTHER" id="PTHR38659:SF2">
    <property type="entry name" value="HDIG DOMAIN PROTEIN"/>
    <property type="match status" value="1"/>
</dbReference>
<reference evidence="2 3" key="1">
    <citation type="submission" date="2007-08" db="EMBL/GenBank/DDBJ databases">
        <title>Complete sequence of Roseiflexus castenholzii DSM 13941.</title>
        <authorList>
            <consortium name="US DOE Joint Genome Institute"/>
            <person name="Copeland A."/>
            <person name="Lucas S."/>
            <person name="Lapidus A."/>
            <person name="Barry K."/>
            <person name="Glavina del Rio T."/>
            <person name="Dalin E."/>
            <person name="Tice H."/>
            <person name="Pitluck S."/>
            <person name="Thompson L.S."/>
            <person name="Brettin T."/>
            <person name="Bruce D."/>
            <person name="Detter J.C."/>
            <person name="Han C."/>
            <person name="Tapia R."/>
            <person name="Schmutz J."/>
            <person name="Larimer F."/>
            <person name="Land M."/>
            <person name="Hauser L."/>
            <person name="Kyrpides N."/>
            <person name="Mikhailova N."/>
            <person name="Bryant D.A."/>
            <person name="Hanada S."/>
            <person name="Tsukatani Y."/>
            <person name="Richardson P."/>
        </authorList>
    </citation>
    <scope>NUCLEOTIDE SEQUENCE [LARGE SCALE GENOMIC DNA]</scope>
    <source>
        <strain evidence="3">DSM 13941 / HLO8</strain>
    </source>
</reference>
<dbReference type="OrthoDB" id="9801160at2"/>
<evidence type="ECO:0000259" key="1">
    <source>
        <dbReference type="Pfam" id="PF01966"/>
    </source>
</evidence>
<feature type="domain" description="HD" evidence="1">
    <location>
        <begin position="22"/>
        <end position="136"/>
    </location>
</feature>
<accession>A7NS73</accession>
<evidence type="ECO:0000313" key="2">
    <source>
        <dbReference type="EMBL" id="ABU60419.1"/>
    </source>
</evidence>
<dbReference type="Pfam" id="PF01966">
    <property type="entry name" value="HD"/>
    <property type="match status" value="1"/>
</dbReference>
<sequence>MTYTDRAFAILHEWVQGEQLRKHCYAVAASMRHFAQLNGADPDLWGAIGLLHDMDFERYPQMPPPGDSATAASEAILAGQAMEPPLPMHPFVGVTHLRLNGWPPEVCRAILSHANYSGVPRNTVLEKTLAAVDELSSFVVAVALVRPTKSIFDVDVTAVRKKMKDKAFARAVSRDEITHNAAALGMPLDEVIGHVIDGLRADAQRLGIAGSAG</sequence>
<dbReference type="RefSeq" id="WP_012122840.1">
    <property type="nucleotide sequence ID" value="NC_009767.1"/>
</dbReference>
<dbReference type="Proteomes" id="UP000000263">
    <property type="component" value="Chromosome"/>
</dbReference>
<dbReference type="EMBL" id="CP000804">
    <property type="protein sequence ID" value="ABU60419.1"/>
    <property type="molecule type" value="Genomic_DNA"/>
</dbReference>
<organism evidence="2 3">
    <name type="scientific">Roseiflexus castenholzii (strain DSM 13941 / HLO8)</name>
    <dbReference type="NCBI Taxonomy" id="383372"/>
    <lineage>
        <taxon>Bacteria</taxon>
        <taxon>Bacillati</taxon>
        <taxon>Chloroflexota</taxon>
        <taxon>Chloroflexia</taxon>
        <taxon>Chloroflexales</taxon>
        <taxon>Roseiflexineae</taxon>
        <taxon>Roseiflexaceae</taxon>
        <taxon>Roseiflexus</taxon>
    </lineage>
</organism>
<dbReference type="SUPFAM" id="SSF109604">
    <property type="entry name" value="HD-domain/PDEase-like"/>
    <property type="match status" value="1"/>
</dbReference>
<dbReference type="HOGENOM" id="CLU_090635_1_1_0"/>
<dbReference type="eggNOG" id="COG2316">
    <property type="taxonomic scope" value="Bacteria"/>
</dbReference>
<dbReference type="PANTHER" id="PTHR38659">
    <property type="entry name" value="METAL-DEPENDENT PHOSPHOHYDROLASE"/>
    <property type="match status" value="1"/>
</dbReference>
<keyword evidence="3" id="KW-1185">Reference proteome</keyword>
<dbReference type="KEGG" id="rca:Rcas_4403"/>
<evidence type="ECO:0000313" key="3">
    <source>
        <dbReference type="Proteomes" id="UP000000263"/>
    </source>
</evidence>
<keyword evidence="2" id="KW-0378">Hydrolase</keyword>
<gene>
    <name evidence="2" type="ordered locus">Rcas_4403</name>
</gene>
<dbReference type="GO" id="GO:0016787">
    <property type="term" value="F:hydrolase activity"/>
    <property type="evidence" value="ECO:0007669"/>
    <property type="project" value="UniProtKB-KW"/>
</dbReference>
<dbReference type="InterPro" id="IPR006674">
    <property type="entry name" value="HD_domain"/>
</dbReference>
<name>A7NS73_ROSCS</name>